<dbReference type="InterPro" id="IPR036271">
    <property type="entry name" value="Tet_transcr_reg_TetR-rel_C_sf"/>
</dbReference>
<protein>
    <submittedName>
        <fullName evidence="6">DNA-binding transcriptional regulator, AcrR family</fullName>
    </submittedName>
</protein>
<evidence type="ECO:0000256" key="3">
    <source>
        <dbReference type="ARBA" id="ARBA00023163"/>
    </source>
</evidence>
<accession>A0A285GKE8</accession>
<keyword evidence="3" id="KW-0804">Transcription</keyword>
<dbReference type="OrthoDB" id="71867at2"/>
<dbReference type="InterPro" id="IPR009057">
    <property type="entry name" value="Homeodomain-like_sf"/>
</dbReference>
<evidence type="ECO:0000259" key="5">
    <source>
        <dbReference type="PROSITE" id="PS50977"/>
    </source>
</evidence>
<keyword evidence="7" id="KW-1185">Reference proteome</keyword>
<dbReference type="EMBL" id="OBDY01000002">
    <property type="protein sequence ID" value="SNY23925.1"/>
    <property type="molecule type" value="Genomic_DNA"/>
</dbReference>
<organism evidence="6 7">
    <name type="scientific">Paractinoplanes atraurantiacus</name>
    <dbReference type="NCBI Taxonomy" id="1036182"/>
    <lineage>
        <taxon>Bacteria</taxon>
        <taxon>Bacillati</taxon>
        <taxon>Actinomycetota</taxon>
        <taxon>Actinomycetes</taxon>
        <taxon>Micromonosporales</taxon>
        <taxon>Micromonosporaceae</taxon>
        <taxon>Paractinoplanes</taxon>
    </lineage>
</organism>
<dbReference type="InterPro" id="IPR003012">
    <property type="entry name" value="Tet_transcr_reg_TetR"/>
</dbReference>
<evidence type="ECO:0000256" key="4">
    <source>
        <dbReference type="PROSITE-ProRule" id="PRU00335"/>
    </source>
</evidence>
<dbReference type="InterPro" id="IPR001647">
    <property type="entry name" value="HTH_TetR"/>
</dbReference>
<keyword evidence="2 4" id="KW-0238">DNA-binding</keyword>
<dbReference type="Pfam" id="PF13305">
    <property type="entry name" value="TetR_C_33"/>
    <property type="match status" value="1"/>
</dbReference>
<evidence type="ECO:0000256" key="1">
    <source>
        <dbReference type="ARBA" id="ARBA00023015"/>
    </source>
</evidence>
<dbReference type="SUPFAM" id="SSF48498">
    <property type="entry name" value="Tetracyclin repressor-like, C-terminal domain"/>
    <property type="match status" value="1"/>
</dbReference>
<dbReference type="Proteomes" id="UP000219612">
    <property type="component" value="Unassembled WGS sequence"/>
</dbReference>
<dbReference type="InterPro" id="IPR025996">
    <property type="entry name" value="MT1864/Rv1816-like_C"/>
</dbReference>
<dbReference type="AlphaFoldDB" id="A0A285GKE8"/>
<gene>
    <name evidence="6" type="ORF">SAMN05421748_102114</name>
</gene>
<dbReference type="GO" id="GO:0003677">
    <property type="term" value="F:DNA binding"/>
    <property type="evidence" value="ECO:0007669"/>
    <property type="project" value="UniProtKB-UniRule"/>
</dbReference>
<keyword evidence="1" id="KW-0805">Transcription regulation</keyword>
<evidence type="ECO:0000256" key="2">
    <source>
        <dbReference type="ARBA" id="ARBA00023125"/>
    </source>
</evidence>
<dbReference type="PROSITE" id="PS50977">
    <property type="entry name" value="HTH_TETR_2"/>
    <property type="match status" value="1"/>
</dbReference>
<dbReference type="SUPFAM" id="SSF46689">
    <property type="entry name" value="Homeodomain-like"/>
    <property type="match status" value="1"/>
</dbReference>
<evidence type="ECO:0000313" key="6">
    <source>
        <dbReference type="EMBL" id="SNY23925.1"/>
    </source>
</evidence>
<dbReference type="GO" id="GO:0045892">
    <property type="term" value="P:negative regulation of DNA-templated transcription"/>
    <property type="evidence" value="ECO:0007669"/>
    <property type="project" value="InterPro"/>
</dbReference>
<evidence type="ECO:0000313" key="7">
    <source>
        <dbReference type="Proteomes" id="UP000219612"/>
    </source>
</evidence>
<feature type="domain" description="HTH tetR-type" evidence="5">
    <location>
        <begin position="5"/>
        <end position="65"/>
    </location>
</feature>
<name>A0A285GKE8_9ACTN</name>
<dbReference type="Gene3D" id="1.10.357.10">
    <property type="entry name" value="Tetracycline Repressor, domain 2"/>
    <property type="match status" value="1"/>
</dbReference>
<feature type="DNA-binding region" description="H-T-H motif" evidence="4">
    <location>
        <begin position="28"/>
        <end position="47"/>
    </location>
</feature>
<dbReference type="GO" id="GO:0046677">
    <property type="term" value="P:response to antibiotic"/>
    <property type="evidence" value="ECO:0007669"/>
    <property type="project" value="InterPro"/>
</dbReference>
<dbReference type="PRINTS" id="PR00400">
    <property type="entry name" value="TETREPRESSOR"/>
</dbReference>
<reference evidence="6 7" key="1">
    <citation type="submission" date="2017-09" db="EMBL/GenBank/DDBJ databases">
        <authorList>
            <person name="Ehlers B."/>
            <person name="Leendertz F.H."/>
        </authorList>
    </citation>
    <scope>NUCLEOTIDE SEQUENCE [LARGE SCALE GENOMIC DNA]</scope>
    <source>
        <strain evidence="6 7">CGMCC 4.6857</strain>
    </source>
</reference>
<dbReference type="RefSeq" id="WP_097318892.1">
    <property type="nucleotide sequence ID" value="NZ_OBDY01000002.1"/>
</dbReference>
<dbReference type="Gene3D" id="1.10.10.60">
    <property type="entry name" value="Homeodomain-like"/>
    <property type="match status" value="1"/>
</dbReference>
<proteinExistence type="predicted"/>
<sequence>MPRAGLAPAAVIEAGAALADEVGLDNLTMGLLAERVGVRTPSLYKHVDSLDALRRGIGMRAKAEFAVALARAAVGQSGAAAVHAFADAYRAWTLEHPGRYAATVRAPEPGDEEDRQVSDESIQILFDVLTGLGLPESRAIDAARALRSSLHGFASLEAGGAFGLDRDVTESYHFMVDALIAGFTAP</sequence>
<dbReference type="Pfam" id="PF00440">
    <property type="entry name" value="TetR_N"/>
    <property type="match status" value="1"/>
</dbReference>